<evidence type="ECO:0000256" key="1">
    <source>
        <dbReference type="SAM" id="MobiDB-lite"/>
    </source>
</evidence>
<proteinExistence type="predicted"/>
<feature type="compositionally biased region" description="Basic and acidic residues" evidence="1">
    <location>
        <begin position="28"/>
        <end position="41"/>
    </location>
</feature>
<organism evidence="2 3">
    <name type="scientific">Sphaerobolus stellatus (strain SS14)</name>
    <dbReference type="NCBI Taxonomy" id="990650"/>
    <lineage>
        <taxon>Eukaryota</taxon>
        <taxon>Fungi</taxon>
        <taxon>Dikarya</taxon>
        <taxon>Basidiomycota</taxon>
        <taxon>Agaricomycotina</taxon>
        <taxon>Agaricomycetes</taxon>
        <taxon>Phallomycetidae</taxon>
        <taxon>Geastrales</taxon>
        <taxon>Sphaerobolaceae</taxon>
        <taxon>Sphaerobolus</taxon>
    </lineage>
</organism>
<keyword evidence="3" id="KW-1185">Reference proteome</keyword>
<feature type="compositionally biased region" description="Basic residues" evidence="1">
    <location>
        <begin position="1"/>
        <end position="16"/>
    </location>
</feature>
<gene>
    <name evidence="2" type="ORF">M422DRAFT_272838</name>
</gene>
<sequence length="127" mass="14316">MSQPAKRGRGRPRKHFPGQTRISIPPEQHVDDGSTTEDDRIVSGLSGNNRTKVNPAMQIRDPPRLLQTTVSRRDQLKTGRSSFRSAGPLTELYQTTRDRLGSVHSIYFYLYAHGTVMISLNEATKHD</sequence>
<protein>
    <submittedName>
        <fullName evidence="2">Uncharacterized protein</fullName>
    </submittedName>
</protein>
<dbReference type="AlphaFoldDB" id="A0A0C9ULJ6"/>
<feature type="region of interest" description="Disordered" evidence="1">
    <location>
        <begin position="1"/>
        <end position="87"/>
    </location>
</feature>
<evidence type="ECO:0000313" key="3">
    <source>
        <dbReference type="Proteomes" id="UP000054279"/>
    </source>
</evidence>
<evidence type="ECO:0000313" key="2">
    <source>
        <dbReference type="EMBL" id="KIJ26145.1"/>
    </source>
</evidence>
<dbReference type="HOGENOM" id="CLU_1971895_0_0_1"/>
<name>A0A0C9ULJ6_SPHS4</name>
<accession>A0A0C9ULJ6</accession>
<dbReference type="EMBL" id="KN837382">
    <property type="protein sequence ID" value="KIJ26145.1"/>
    <property type="molecule type" value="Genomic_DNA"/>
</dbReference>
<reference evidence="2 3" key="1">
    <citation type="submission" date="2014-06" db="EMBL/GenBank/DDBJ databases">
        <title>Evolutionary Origins and Diversification of the Mycorrhizal Mutualists.</title>
        <authorList>
            <consortium name="DOE Joint Genome Institute"/>
            <consortium name="Mycorrhizal Genomics Consortium"/>
            <person name="Kohler A."/>
            <person name="Kuo A."/>
            <person name="Nagy L.G."/>
            <person name="Floudas D."/>
            <person name="Copeland A."/>
            <person name="Barry K.W."/>
            <person name="Cichocki N."/>
            <person name="Veneault-Fourrey C."/>
            <person name="LaButti K."/>
            <person name="Lindquist E.A."/>
            <person name="Lipzen A."/>
            <person name="Lundell T."/>
            <person name="Morin E."/>
            <person name="Murat C."/>
            <person name="Riley R."/>
            <person name="Ohm R."/>
            <person name="Sun H."/>
            <person name="Tunlid A."/>
            <person name="Henrissat B."/>
            <person name="Grigoriev I.V."/>
            <person name="Hibbett D.S."/>
            <person name="Martin F."/>
        </authorList>
    </citation>
    <scope>NUCLEOTIDE SEQUENCE [LARGE SCALE GENOMIC DNA]</scope>
    <source>
        <strain evidence="2 3">SS14</strain>
    </source>
</reference>
<dbReference type="Proteomes" id="UP000054279">
    <property type="component" value="Unassembled WGS sequence"/>
</dbReference>